<sequence length="600" mass="67053">MINVEQIKIDIRIPQDEMRIVMMQPFIQFHSTPGSSPKEPFRWSYTAVNEQLNAINHTLDISQGSFGGRGANFTLFPEYAVPGVKGVSTINDRISETDWPNESIIIAGVHGISKSEYADLCNMLGAVVSESNAPDTVPNDQWVNCAVIWVKAYGGTIGKWVQPKVRPAWPEMNVPCSDMFRGSTIYVFEGRYEPSDYPCRIVTFICFDWVAAVAGSTVWREFLSQLNEIKTPSDLDWVFVIQHNTGPNHSSFLNNTYQFLTDTSYAFIHRDKATIIHANTAVSREPVRTGLGGFSACVLSPTAQFECNCRRPTVCTQPSSLRGSDILERCKDVVFREMGECIHVFSVRVPRFAGYDATDRTYPLPTAGVYATRDTSDPRLCNGPVPAAVKWINDSLDIMRHLSATMLSGRPLKISAEEIEPFIIAGIRAINGPMSLDQVNWATCSYSNGMVSRDLNRRDNADLWSEPEADALEHLLHSLTAIGLAYSLEISGAMLHCSIQTDNGFVQVVAIRGDTYQDCRLHYDRLVRQQSPDPVLIIARDRHNVPPVPEEFWRIDEIDGESGLAFLDFQTLINSCRALSDTHTLKEQLDAVLPGHRQII</sequence>
<dbReference type="AlphaFoldDB" id="A0A7W0HJG6"/>
<accession>A0A7W0HJG6</accession>
<comment type="caution">
    <text evidence="1">The sequence shown here is derived from an EMBL/GenBank/DDBJ whole genome shotgun (WGS) entry which is preliminary data.</text>
</comment>
<dbReference type="RefSeq" id="WP_181549848.1">
    <property type="nucleotide sequence ID" value="NZ_JACDUS010000001.1"/>
</dbReference>
<reference evidence="1 2" key="1">
    <citation type="submission" date="2020-07" db="EMBL/GenBank/DDBJ databases">
        <title>Genomic Encyclopedia of Type Strains, Phase IV (KMG-IV): sequencing the most valuable type-strain genomes for metagenomic binning, comparative biology and taxonomic classification.</title>
        <authorList>
            <person name="Goeker M."/>
        </authorList>
    </citation>
    <scope>NUCLEOTIDE SEQUENCE [LARGE SCALE GENOMIC DNA]</scope>
    <source>
        <strain evidence="1 2">DSM 17721</strain>
    </source>
</reference>
<protein>
    <submittedName>
        <fullName evidence="1">Uncharacterized protein</fullName>
    </submittedName>
</protein>
<organism evidence="1 2">
    <name type="scientific">Desulfosalsimonas propionicica</name>
    <dbReference type="NCBI Taxonomy" id="332175"/>
    <lineage>
        <taxon>Bacteria</taxon>
        <taxon>Pseudomonadati</taxon>
        <taxon>Thermodesulfobacteriota</taxon>
        <taxon>Desulfobacteria</taxon>
        <taxon>Desulfobacterales</taxon>
        <taxon>Desulfosalsimonadaceae</taxon>
        <taxon>Desulfosalsimonas</taxon>
    </lineage>
</organism>
<keyword evidence="2" id="KW-1185">Reference proteome</keyword>
<evidence type="ECO:0000313" key="2">
    <source>
        <dbReference type="Proteomes" id="UP000525298"/>
    </source>
</evidence>
<dbReference type="Proteomes" id="UP000525298">
    <property type="component" value="Unassembled WGS sequence"/>
</dbReference>
<proteinExistence type="predicted"/>
<dbReference type="EMBL" id="JACDUS010000001">
    <property type="protein sequence ID" value="MBA2880189.1"/>
    <property type="molecule type" value="Genomic_DNA"/>
</dbReference>
<evidence type="ECO:0000313" key="1">
    <source>
        <dbReference type="EMBL" id="MBA2880189.1"/>
    </source>
</evidence>
<name>A0A7W0HJG6_9BACT</name>
<gene>
    <name evidence="1" type="ORF">HNR65_000496</name>
</gene>